<keyword evidence="2" id="KW-1277">Toxin-antitoxin system</keyword>
<name>A0A928YSC7_9SPHI</name>
<evidence type="ECO:0000256" key="3">
    <source>
        <dbReference type="ARBA" id="ARBA00022679"/>
    </source>
</evidence>
<proteinExistence type="predicted"/>
<evidence type="ECO:0000256" key="4">
    <source>
        <dbReference type="ARBA" id="ARBA00023315"/>
    </source>
</evidence>
<evidence type="ECO:0000313" key="7">
    <source>
        <dbReference type="EMBL" id="MBE8714103.1"/>
    </source>
</evidence>
<dbReference type="GO" id="GO:0016747">
    <property type="term" value="F:acyltransferase activity, transferring groups other than amino-acyl groups"/>
    <property type="evidence" value="ECO:0007669"/>
    <property type="project" value="InterPro"/>
</dbReference>
<protein>
    <submittedName>
        <fullName evidence="7">GNAT family N-acetyltransferase</fullName>
    </submittedName>
</protein>
<gene>
    <name evidence="7" type="ORF">C4F49_10460</name>
</gene>
<dbReference type="Gene3D" id="3.40.630.30">
    <property type="match status" value="1"/>
</dbReference>
<dbReference type="PANTHER" id="PTHR36449:SF1">
    <property type="entry name" value="ACETYLTRANSFERASE"/>
    <property type="match status" value="1"/>
</dbReference>
<dbReference type="Pfam" id="PF13508">
    <property type="entry name" value="Acetyltransf_7"/>
    <property type="match status" value="1"/>
</dbReference>
<keyword evidence="3" id="KW-0808">Transferase</keyword>
<feature type="domain" description="N-acetyltransferase" evidence="6">
    <location>
        <begin position="4"/>
        <end position="162"/>
    </location>
</feature>
<dbReference type="Proteomes" id="UP000616201">
    <property type="component" value="Unassembled WGS sequence"/>
</dbReference>
<dbReference type="PANTHER" id="PTHR36449">
    <property type="entry name" value="ACETYLTRANSFERASE-RELATED"/>
    <property type="match status" value="1"/>
</dbReference>
<dbReference type="InterPro" id="IPR000182">
    <property type="entry name" value="GNAT_dom"/>
</dbReference>
<evidence type="ECO:0000256" key="5">
    <source>
        <dbReference type="ARBA" id="ARBA00049880"/>
    </source>
</evidence>
<dbReference type="EMBL" id="PRDK01000005">
    <property type="protein sequence ID" value="MBE8714103.1"/>
    <property type="molecule type" value="Genomic_DNA"/>
</dbReference>
<dbReference type="SUPFAM" id="SSF55729">
    <property type="entry name" value="Acyl-CoA N-acyltransferases (Nat)"/>
    <property type="match status" value="1"/>
</dbReference>
<keyword evidence="1" id="KW-0678">Repressor</keyword>
<evidence type="ECO:0000313" key="8">
    <source>
        <dbReference type="Proteomes" id="UP000616201"/>
    </source>
</evidence>
<comment type="caution">
    <text evidence="7">The sequence shown here is derived from an EMBL/GenBank/DDBJ whole genome shotgun (WGS) entry which is preliminary data.</text>
</comment>
<reference evidence="7" key="1">
    <citation type="submission" date="2018-02" db="EMBL/GenBank/DDBJ databases">
        <authorList>
            <person name="Vasarhelyi B.M."/>
            <person name="Deshmukh S."/>
            <person name="Balint B."/>
            <person name="Kukolya J."/>
        </authorList>
    </citation>
    <scope>NUCLEOTIDE SEQUENCE</scope>
    <source>
        <strain evidence="7">KB22</strain>
    </source>
</reference>
<evidence type="ECO:0000256" key="1">
    <source>
        <dbReference type="ARBA" id="ARBA00022491"/>
    </source>
</evidence>
<dbReference type="InterPro" id="IPR016181">
    <property type="entry name" value="Acyl_CoA_acyltransferase"/>
</dbReference>
<accession>A0A928YSC7</accession>
<organism evidence="7 8">
    <name type="scientific">Sphingobacterium hungaricum</name>
    <dbReference type="NCBI Taxonomy" id="2082723"/>
    <lineage>
        <taxon>Bacteria</taxon>
        <taxon>Pseudomonadati</taxon>
        <taxon>Bacteroidota</taxon>
        <taxon>Sphingobacteriia</taxon>
        <taxon>Sphingobacteriales</taxon>
        <taxon>Sphingobacteriaceae</taxon>
        <taxon>Sphingobacterium</taxon>
    </lineage>
</organism>
<evidence type="ECO:0000259" key="6">
    <source>
        <dbReference type="PROSITE" id="PS51186"/>
    </source>
</evidence>
<keyword evidence="4" id="KW-0012">Acyltransferase</keyword>
<dbReference type="CDD" id="cd04301">
    <property type="entry name" value="NAT_SF"/>
    <property type="match status" value="1"/>
</dbReference>
<evidence type="ECO:0000256" key="2">
    <source>
        <dbReference type="ARBA" id="ARBA00022649"/>
    </source>
</evidence>
<keyword evidence="8" id="KW-1185">Reference proteome</keyword>
<dbReference type="AlphaFoldDB" id="A0A928YSC7"/>
<dbReference type="PROSITE" id="PS51186">
    <property type="entry name" value="GNAT"/>
    <property type="match status" value="1"/>
</dbReference>
<sequence>MSKMKIEALNKSHDKKDFCCGKSLLDNYIRSQASQDVKRQLSTCTVLLDENRVVGYFTLSSSSIEKDSLPTNLSKNFPPAYTELPCILLGRLAIDKAYRGKGLGGMLLVYALKKSLEISSQIGVLCVIVDPIDEEAEHFYRAYGFILLPTSGKMMISIKTIEGL</sequence>
<comment type="catalytic activity">
    <reaction evidence="5">
        <text>glycyl-tRNA(Gly) + acetyl-CoA = N-acetylglycyl-tRNA(Gly) + CoA + H(+)</text>
        <dbReference type="Rhea" id="RHEA:81867"/>
        <dbReference type="Rhea" id="RHEA-COMP:9683"/>
        <dbReference type="Rhea" id="RHEA-COMP:19766"/>
        <dbReference type="ChEBI" id="CHEBI:15378"/>
        <dbReference type="ChEBI" id="CHEBI:57287"/>
        <dbReference type="ChEBI" id="CHEBI:57288"/>
        <dbReference type="ChEBI" id="CHEBI:78522"/>
        <dbReference type="ChEBI" id="CHEBI:232036"/>
    </reaction>
</comment>